<dbReference type="InterPro" id="IPR020084">
    <property type="entry name" value="NUDIX_hydrolase_CS"/>
</dbReference>
<dbReference type="RefSeq" id="WP_059075964.1">
    <property type="nucleotide sequence ID" value="NZ_JABAFG010000003.1"/>
</dbReference>
<dbReference type="AlphaFoldDB" id="A0A848BXA2"/>
<keyword evidence="1" id="KW-0378">Hydrolase</keyword>
<feature type="domain" description="Nudix hydrolase" evidence="2">
    <location>
        <begin position="30"/>
        <end position="159"/>
    </location>
</feature>
<reference evidence="3 4" key="1">
    <citation type="submission" date="2020-04" db="EMBL/GenBank/DDBJ databases">
        <authorList>
            <person name="Hitch T.C.A."/>
            <person name="Wylensek D."/>
            <person name="Clavel T."/>
        </authorList>
    </citation>
    <scope>NUCLEOTIDE SEQUENCE [LARGE SCALE GENOMIC DNA]</scope>
    <source>
        <strain evidence="3 4">Oil-RF-744-FAT-WT-6-1</strain>
    </source>
</reference>
<dbReference type="Proteomes" id="UP000591071">
    <property type="component" value="Unassembled WGS sequence"/>
</dbReference>
<dbReference type="PROSITE" id="PS00893">
    <property type="entry name" value="NUDIX_BOX"/>
    <property type="match status" value="1"/>
</dbReference>
<organism evidence="3 4">
    <name type="scientific">Megasphaera hexanoica</name>
    <dbReference type="NCBI Taxonomy" id="1675036"/>
    <lineage>
        <taxon>Bacteria</taxon>
        <taxon>Bacillati</taxon>
        <taxon>Bacillota</taxon>
        <taxon>Negativicutes</taxon>
        <taxon>Veillonellales</taxon>
        <taxon>Veillonellaceae</taxon>
        <taxon>Megasphaera</taxon>
    </lineage>
</organism>
<evidence type="ECO:0000259" key="2">
    <source>
        <dbReference type="PROSITE" id="PS51462"/>
    </source>
</evidence>
<evidence type="ECO:0000313" key="4">
    <source>
        <dbReference type="Proteomes" id="UP000591071"/>
    </source>
</evidence>
<proteinExistence type="predicted"/>
<evidence type="ECO:0000313" key="3">
    <source>
        <dbReference type="EMBL" id="NME27559.1"/>
    </source>
</evidence>
<dbReference type="PANTHER" id="PTHR10885:SF0">
    <property type="entry name" value="ISOPENTENYL-DIPHOSPHATE DELTA-ISOMERASE"/>
    <property type="match status" value="1"/>
</dbReference>
<sequence>MERLDIYDYRGVSTGRTIDRSQEDTLSDGEYFLIVHVCIFDHAGRLLIQQRRKPGDPLDGCWDLTVAGHVHSGESSQAAAMREVREEIGLPVDLTGQAPLMRLRFHHGFDDIYVVIADVPLSSLHLQDAEVRAARYAACDEVLHMIHRQQFLPYMDSFIEALYDMRCSNGFIRSDAPSDLQ</sequence>
<dbReference type="Pfam" id="PF00293">
    <property type="entry name" value="NUDIX"/>
    <property type="match status" value="1"/>
</dbReference>
<dbReference type="InterPro" id="IPR000086">
    <property type="entry name" value="NUDIX_hydrolase_dom"/>
</dbReference>
<dbReference type="EMBL" id="JABAFG010000003">
    <property type="protein sequence ID" value="NME27559.1"/>
    <property type="molecule type" value="Genomic_DNA"/>
</dbReference>
<dbReference type="Gene3D" id="3.90.79.10">
    <property type="entry name" value="Nucleoside Triphosphate Pyrophosphohydrolase"/>
    <property type="match status" value="1"/>
</dbReference>
<dbReference type="GO" id="GO:0016787">
    <property type="term" value="F:hydrolase activity"/>
    <property type="evidence" value="ECO:0007669"/>
    <property type="project" value="UniProtKB-KW"/>
</dbReference>
<protein>
    <submittedName>
        <fullName evidence="3">NUDIX domain-containing protein</fullName>
    </submittedName>
</protein>
<dbReference type="InterPro" id="IPR015797">
    <property type="entry name" value="NUDIX_hydrolase-like_dom_sf"/>
</dbReference>
<name>A0A848BXA2_9FIRM</name>
<dbReference type="CDD" id="cd04693">
    <property type="entry name" value="NUDIX_Hydrolase"/>
    <property type="match status" value="1"/>
</dbReference>
<dbReference type="SUPFAM" id="SSF55811">
    <property type="entry name" value="Nudix"/>
    <property type="match status" value="1"/>
</dbReference>
<evidence type="ECO:0000256" key="1">
    <source>
        <dbReference type="ARBA" id="ARBA00022801"/>
    </source>
</evidence>
<dbReference type="PROSITE" id="PS51462">
    <property type="entry name" value="NUDIX"/>
    <property type="match status" value="1"/>
</dbReference>
<gene>
    <name evidence="3" type="ORF">HF872_02790</name>
</gene>
<accession>A0A848BXA2</accession>
<comment type="caution">
    <text evidence="3">The sequence shown here is derived from an EMBL/GenBank/DDBJ whole genome shotgun (WGS) entry which is preliminary data.</text>
</comment>
<dbReference type="PANTHER" id="PTHR10885">
    <property type="entry name" value="ISOPENTENYL-DIPHOSPHATE DELTA-ISOMERASE"/>
    <property type="match status" value="1"/>
</dbReference>